<name>A0ABR0EPJ2_ZASCE</name>
<dbReference type="SMART" id="SM00906">
    <property type="entry name" value="Fungal_trans"/>
    <property type="match status" value="1"/>
</dbReference>
<dbReference type="InterPro" id="IPR036864">
    <property type="entry name" value="Zn2-C6_fun-type_DNA-bd_sf"/>
</dbReference>
<feature type="domain" description="Zn(2)-C6 fungal-type" evidence="4">
    <location>
        <begin position="133"/>
        <end position="166"/>
    </location>
</feature>
<dbReference type="SUPFAM" id="SSF57701">
    <property type="entry name" value="Zn2/Cys6 DNA-binding domain"/>
    <property type="match status" value="1"/>
</dbReference>
<dbReference type="SMART" id="SM00066">
    <property type="entry name" value="GAL4"/>
    <property type="match status" value="1"/>
</dbReference>
<dbReference type="Pfam" id="PF04082">
    <property type="entry name" value="Fungal_trans"/>
    <property type="match status" value="1"/>
</dbReference>
<dbReference type="Proteomes" id="UP001305779">
    <property type="component" value="Unassembled WGS sequence"/>
</dbReference>
<dbReference type="PANTHER" id="PTHR47425">
    <property type="entry name" value="FARB-RELATED"/>
    <property type="match status" value="1"/>
</dbReference>
<evidence type="ECO:0000256" key="1">
    <source>
        <dbReference type="ARBA" id="ARBA00022723"/>
    </source>
</evidence>
<gene>
    <name evidence="5" type="ORF">PRZ48_006598</name>
</gene>
<proteinExistence type="predicted"/>
<protein>
    <recommendedName>
        <fullName evidence="4">Zn(2)-C6 fungal-type domain-containing protein</fullName>
    </recommendedName>
</protein>
<dbReference type="Pfam" id="PF00172">
    <property type="entry name" value="Zn_clus"/>
    <property type="match status" value="1"/>
</dbReference>
<feature type="region of interest" description="Disordered" evidence="3">
    <location>
        <begin position="784"/>
        <end position="805"/>
    </location>
</feature>
<accession>A0ABR0EPJ2</accession>
<evidence type="ECO:0000313" key="6">
    <source>
        <dbReference type="Proteomes" id="UP001305779"/>
    </source>
</evidence>
<comment type="caution">
    <text evidence="5">The sequence shown here is derived from an EMBL/GenBank/DDBJ whole genome shotgun (WGS) entry which is preliminary data.</text>
</comment>
<evidence type="ECO:0000313" key="5">
    <source>
        <dbReference type="EMBL" id="KAK4503170.1"/>
    </source>
</evidence>
<feature type="region of interest" description="Disordered" evidence="3">
    <location>
        <begin position="101"/>
        <end position="124"/>
    </location>
</feature>
<dbReference type="Gene3D" id="4.10.240.10">
    <property type="entry name" value="Zn(2)-C6 fungal-type DNA-binding domain"/>
    <property type="match status" value="1"/>
</dbReference>
<feature type="region of interest" description="Disordered" evidence="3">
    <location>
        <begin position="310"/>
        <end position="335"/>
    </location>
</feature>
<evidence type="ECO:0000256" key="2">
    <source>
        <dbReference type="ARBA" id="ARBA00023242"/>
    </source>
</evidence>
<dbReference type="EMBL" id="JAXOVC010000004">
    <property type="protein sequence ID" value="KAK4503170.1"/>
    <property type="molecule type" value="Genomic_DNA"/>
</dbReference>
<keyword evidence="2" id="KW-0539">Nucleus</keyword>
<dbReference type="InterPro" id="IPR001138">
    <property type="entry name" value="Zn2Cys6_DnaBD"/>
</dbReference>
<dbReference type="PANTHER" id="PTHR47425:SF2">
    <property type="entry name" value="FARB-RELATED"/>
    <property type="match status" value="1"/>
</dbReference>
<organism evidence="5 6">
    <name type="scientific">Zasmidium cellare</name>
    <name type="common">Wine cellar mold</name>
    <name type="synonym">Racodium cellare</name>
    <dbReference type="NCBI Taxonomy" id="395010"/>
    <lineage>
        <taxon>Eukaryota</taxon>
        <taxon>Fungi</taxon>
        <taxon>Dikarya</taxon>
        <taxon>Ascomycota</taxon>
        <taxon>Pezizomycotina</taxon>
        <taxon>Dothideomycetes</taxon>
        <taxon>Dothideomycetidae</taxon>
        <taxon>Mycosphaerellales</taxon>
        <taxon>Mycosphaerellaceae</taxon>
        <taxon>Zasmidium</taxon>
    </lineage>
</organism>
<dbReference type="InterPro" id="IPR007219">
    <property type="entry name" value="XnlR_reg_dom"/>
</dbReference>
<dbReference type="PROSITE" id="PS50048">
    <property type="entry name" value="ZN2_CY6_FUNGAL_2"/>
    <property type="match status" value="1"/>
</dbReference>
<reference evidence="5 6" key="1">
    <citation type="journal article" date="2023" name="G3 (Bethesda)">
        <title>A chromosome-level genome assembly of Zasmidium syzygii isolated from banana leaves.</title>
        <authorList>
            <person name="van Westerhoven A.C."/>
            <person name="Mehrabi R."/>
            <person name="Talebi R."/>
            <person name="Steentjes M.B.F."/>
            <person name="Corcolon B."/>
            <person name="Chong P.A."/>
            <person name="Kema G.H.J."/>
            <person name="Seidl M.F."/>
        </authorList>
    </citation>
    <scope>NUCLEOTIDE SEQUENCE [LARGE SCALE GENOMIC DNA]</scope>
    <source>
        <strain evidence="5 6">P124</strain>
    </source>
</reference>
<keyword evidence="6" id="KW-1185">Reference proteome</keyword>
<dbReference type="CDD" id="cd12148">
    <property type="entry name" value="fungal_TF_MHR"/>
    <property type="match status" value="1"/>
</dbReference>
<sequence length="854" mass="95749">MIDFNGSPGPGSHVKHCRASVPMGKNISQSIHPNFLSQSTWPYHIHITGLGLGLAPKVILQRSVAGSTKSVLYRTTTFHKTSPWDTAGLKQHRTYLTAVEQTKSRRRKDMPAQQSNKTANVEHRIRHRRARAACKECQIRKIRCDVVEHGVPCSNCSGVPGVSCVLRRKKTSKTQSEESAPDEHDQRLRERCHSFQAIESENMGEEPSFRVPPITQGQTATFSPLGEQSNWTGLGDISQQNAWTGDESFASQNLTVDPGSASTGIDFSHLLDIDDIFAFTRENAIPGDTGIDGGDPWSGTYVQQYLSPSSVRNSANGNETNDKDRTPSIHVPGLSTSEEQYLQREGCLQLPPTGVLRQMIWSYFHMVHPALPVVAEDQVWLLFDGDAFRLGNFSFLLMRAMVFAATNFVELDILRTMGYQSKRDARVSLYKQAKMFFDMGVERDPIALAQSCLLLTYYAPTYNSLRVNSYWLRTAIHFAQIAGAHRHYRPRGTDTMRSSLLKRIWWGVILRDRILSLGLRRTSQIALTPSWNDQASLLNAGDFDAELGRSAVHSLDAQHRIIEVITTACRLMQHLTEALDLYRHESLEERLEHAETSLATSVSHIQRALTSLRIWYDQAVADFPFPIGLDDADETPSICICANMMFCYYSSAVFALNQHLILLAETFPNARSLFSVDQTRESLESSNKDIGQRIQEFVQVRLVKYLPISVSAFIAIPLVLQAINVAAVRGAKTEAIENRRLQIFTRTLQAQQDHFDGSDFCADVLSNTVAYALKDEKFQSSMANWRDGRNGSANDSSSVSSSSGQGKVKLDWANLVYRRPRLFLRLMLYLDYALCTGGPPQEEDFPLVLRESTA</sequence>
<evidence type="ECO:0000259" key="4">
    <source>
        <dbReference type="PROSITE" id="PS50048"/>
    </source>
</evidence>
<dbReference type="InterPro" id="IPR052761">
    <property type="entry name" value="Fungal_Detox/Toxin_TFs"/>
</dbReference>
<dbReference type="CDD" id="cd00067">
    <property type="entry name" value="GAL4"/>
    <property type="match status" value="1"/>
</dbReference>
<keyword evidence="1" id="KW-0479">Metal-binding</keyword>
<feature type="compositionally biased region" description="Polar residues" evidence="3">
    <location>
        <begin position="310"/>
        <end position="319"/>
    </location>
</feature>
<evidence type="ECO:0000256" key="3">
    <source>
        <dbReference type="SAM" id="MobiDB-lite"/>
    </source>
</evidence>